<dbReference type="InterPro" id="IPR009060">
    <property type="entry name" value="UBA-like_sf"/>
</dbReference>
<feature type="transmembrane region" description="Helical" evidence="5">
    <location>
        <begin position="52"/>
        <end position="73"/>
    </location>
</feature>
<dbReference type="EMBL" id="FQNC01000046">
    <property type="protein sequence ID" value="SGY69560.1"/>
    <property type="molecule type" value="Genomic_DNA"/>
</dbReference>
<dbReference type="GO" id="GO:0016020">
    <property type="term" value="C:membrane"/>
    <property type="evidence" value="ECO:0007669"/>
    <property type="project" value="UniProtKB-SubCell"/>
</dbReference>
<dbReference type="Proteomes" id="UP000249464">
    <property type="component" value="Unassembled WGS sequence"/>
</dbReference>
<name>A0A2X0P516_9BASI</name>
<keyword evidence="3 5" id="KW-1133">Transmembrane helix</keyword>
<dbReference type="PANTHER" id="PTHR43066">
    <property type="entry name" value="RHOMBOID-RELATED PROTEIN"/>
    <property type="match status" value="1"/>
</dbReference>
<dbReference type="InterPro" id="IPR035952">
    <property type="entry name" value="Rhomboid-like_sf"/>
</dbReference>
<evidence type="ECO:0000256" key="5">
    <source>
        <dbReference type="SAM" id="Phobius"/>
    </source>
</evidence>
<dbReference type="CDD" id="cd14279">
    <property type="entry name" value="CUE"/>
    <property type="match status" value="1"/>
</dbReference>
<feature type="transmembrane region" description="Helical" evidence="5">
    <location>
        <begin position="85"/>
        <end position="106"/>
    </location>
</feature>
<dbReference type="STRING" id="796604.A0A2X0P516"/>
<evidence type="ECO:0000256" key="3">
    <source>
        <dbReference type="ARBA" id="ARBA00022989"/>
    </source>
</evidence>
<protein>
    <submittedName>
        <fullName evidence="6">BQ5605_C004g03031 protein</fullName>
    </submittedName>
</protein>
<keyword evidence="7" id="KW-1185">Reference proteome</keyword>
<comment type="subcellular location">
    <subcellularLocation>
        <location evidence="1">Membrane</location>
        <topology evidence="1">Multi-pass membrane protein</topology>
    </subcellularLocation>
</comment>
<dbReference type="SUPFAM" id="SSF46934">
    <property type="entry name" value="UBA-like"/>
    <property type="match status" value="1"/>
</dbReference>
<organism evidence="6 7">
    <name type="scientific">Microbotryum silenes-dioicae</name>
    <dbReference type="NCBI Taxonomy" id="796604"/>
    <lineage>
        <taxon>Eukaryota</taxon>
        <taxon>Fungi</taxon>
        <taxon>Dikarya</taxon>
        <taxon>Basidiomycota</taxon>
        <taxon>Pucciniomycotina</taxon>
        <taxon>Microbotryomycetes</taxon>
        <taxon>Microbotryales</taxon>
        <taxon>Microbotryaceae</taxon>
        <taxon>Microbotryum</taxon>
    </lineage>
</organism>
<proteinExistence type="predicted"/>
<keyword evidence="4 5" id="KW-0472">Membrane</keyword>
<dbReference type="SUPFAM" id="SSF144091">
    <property type="entry name" value="Rhomboid-like"/>
    <property type="match status" value="1"/>
</dbReference>
<dbReference type="Gene3D" id="1.20.1540.10">
    <property type="entry name" value="Rhomboid-like"/>
    <property type="match status" value="1"/>
</dbReference>
<dbReference type="GO" id="GO:0004252">
    <property type="term" value="F:serine-type endopeptidase activity"/>
    <property type="evidence" value="ECO:0007669"/>
    <property type="project" value="TreeGrafter"/>
</dbReference>
<evidence type="ECO:0000256" key="4">
    <source>
        <dbReference type="ARBA" id="ARBA00023136"/>
    </source>
</evidence>
<feature type="transmembrane region" description="Helical" evidence="5">
    <location>
        <begin position="112"/>
        <end position="131"/>
    </location>
</feature>
<keyword evidence="2 5" id="KW-0812">Transmembrane</keyword>
<dbReference type="AlphaFoldDB" id="A0A2X0P516"/>
<evidence type="ECO:0000313" key="7">
    <source>
        <dbReference type="Proteomes" id="UP000249464"/>
    </source>
</evidence>
<evidence type="ECO:0000256" key="1">
    <source>
        <dbReference type="ARBA" id="ARBA00004141"/>
    </source>
</evidence>
<sequence>MGFTGAPVSQGLISVICVASILAATTSTQHYFDLPLSPHLTRDHQWWRLLTHQIAFANSSELFIAALLLYFTSVPVERSLGSHKYASFLFASFFWSTLLSLLPLILFSRFGLNRIPAGPFIVVFSILAQSIRLMPTVFYWRLFGIEVTSRIALYVLSAQLIFSQPPISLSLFLLGLLTSSLYLSNFLSLRKFRLSPRVVTLSQRFLTPFVPNAVIGTGILPSRSTATTLNEVMSLQRRANEQAAGNAGGGMAGFVRGGTFLPSGTTATTSTVPPSRPGVTTARGTTLTTVEAMNTGVGGDVPTPPLPTTTLTSGSDTLGTTTPIVPPASTSPAMAAQTGPRAFVRQWTQGLTGGTNAAQPTQEQIAHLTAIFPHHRRDLIVSALQTNGLDVERAATTLLAS</sequence>
<evidence type="ECO:0000256" key="2">
    <source>
        <dbReference type="ARBA" id="ARBA00022692"/>
    </source>
</evidence>
<accession>A0A2X0P516</accession>
<evidence type="ECO:0000313" key="6">
    <source>
        <dbReference type="EMBL" id="SGY69560.1"/>
    </source>
</evidence>
<reference evidence="6 7" key="1">
    <citation type="submission" date="2016-11" db="EMBL/GenBank/DDBJ databases">
        <authorList>
            <person name="Jaros S."/>
            <person name="Januszkiewicz K."/>
            <person name="Wedrychowicz H."/>
        </authorList>
    </citation>
    <scope>NUCLEOTIDE SEQUENCE [LARGE SCALE GENOMIC DNA]</scope>
</reference>
<feature type="transmembrane region" description="Helical" evidence="5">
    <location>
        <begin position="12"/>
        <end position="32"/>
    </location>
</feature>
<gene>
    <name evidence="6" type="primary">BQ5605_C004g03031</name>
    <name evidence="6" type="ORF">BQ5605_C004G03031</name>
</gene>
<feature type="transmembrane region" description="Helical" evidence="5">
    <location>
        <begin position="167"/>
        <end position="187"/>
    </location>
</feature>
<dbReference type="PANTHER" id="PTHR43066:SF21">
    <property type="entry name" value="UBIQUITIN-ASSOCIATED DOMAIN-CONTAINING PROTEIN 2"/>
    <property type="match status" value="1"/>
</dbReference>